<sequence length="79" mass="9099">MFTEISAEAPISDRRRLLEDDEEPRKKVQIPVSSVSLPGFLTIRADKDLKKRSKSKGEDADAPFASFFHLRVSRRQLKR</sequence>
<comment type="caution">
    <text evidence="2">The sequence shown here is derived from an EMBL/GenBank/DDBJ whole genome shotgun (WGS) entry which is preliminary data.</text>
</comment>
<keyword evidence="3" id="KW-1185">Reference proteome</keyword>
<reference evidence="2 3" key="1">
    <citation type="submission" date="2021-06" db="EMBL/GenBank/DDBJ databases">
        <authorList>
            <person name="Palmer J.M."/>
        </authorList>
    </citation>
    <scope>NUCLEOTIDE SEQUENCE [LARGE SCALE GENOMIC DNA]</scope>
    <source>
        <strain evidence="2 3">MEX-2019</strain>
        <tissue evidence="2">Muscle</tissue>
    </source>
</reference>
<dbReference type="EMBL" id="JAHHUM010002619">
    <property type="protein sequence ID" value="KAK5602344.1"/>
    <property type="molecule type" value="Genomic_DNA"/>
</dbReference>
<dbReference type="Proteomes" id="UP001311232">
    <property type="component" value="Unassembled WGS sequence"/>
</dbReference>
<accession>A0AAV9R0M4</accession>
<evidence type="ECO:0000313" key="3">
    <source>
        <dbReference type="Proteomes" id="UP001311232"/>
    </source>
</evidence>
<gene>
    <name evidence="2" type="ORF">CRENBAI_013348</name>
</gene>
<evidence type="ECO:0000313" key="2">
    <source>
        <dbReference type="EMBL" id="KAK5602344.1"/>
    </source>
</evidence>
<organism evidence="2 3">
    <name type="scientific">Crenichthys baileyi</name>
    <name type="common">White River springfish</name>
    <dbReference type="NCBI Taxonomy" id="28760"/>
    <lineage>
        <taxon>Eukaryota</taxon>
        <taxon>Metazoa</taxon>
        <taxon>Chordata</taxon>
        <taxon>Craniata</taxon>
        <taxon>Vertebrata</taxon>
        <taxon>Euteleostomi</taxon>
        <taxon>Actinopterygii</taxon>
        <taxon>Neopterygii</taxon>
        <taxon>Teleostei</taxon>
        <taxon>Neoteleostei</taxon>
        <taxon>Acanthomorphata</taxon>
        <taxon>Ovalentaria</taxon>
        <taxon>Atherinomorphae</taxon>
        <taxon>Cyprinodontiformes</taxon>
        <taxon>Goodeidae</taxon>
        <taxon>Crenichthys</taxon>
    </lineage>
</organism>
<dbReference type="AlphaFoldDB" id="A0AAV9R0M4"/>
<protein>
    <submittedName>
        <fullName evidence="2">Uncharacterized protein</fullName>
    </submittedName>
</protein>
<proteinExistence type="predicted"/>
<feature type="compositionally biased region" description="Basic and acidic residues" evidence="1">
    <location>
        <begin position="11"/>
        <end position="24"/>
    </location>
</feature>
<evidence type="ECO:0000256" key="1">
    <source>
        <dbReference type="SAM" id="MobiDB-lite"/>
    </source>
</evidence>
<feature type="region of interest" description="Disordered" evidence="1">
    <location>
        <begin position="1"/>
        <end position="24"/>
    </location>
</feature>
<name>A0AAV9R0M4_9TELE</name>